<protein>
    <submittedName>
        <fullName evidence="1">Uncharacterized protein</fullName>
    </submittedName>
</protein>
<name>A0ABV5TA33_9ACTN</name>
<proteinExistence type="predicted"/>
<evidence type="ECO:0000313" key="2">
    <source>
        <dbReference type="Proteomes" id="UP001589610"/>
    </source>
</evidence>
<keyword evidence="2" id="KW-1185">Reference proteome</keyword>
<dbReference type="EMBL" id="JBHMBS010000004">
    <property type="protein sequence ID" value="MFB9675943.1"/>
    <property type="molecule type" value="Genomic_DNA"/>
</dbReference>
<reference evidence="1 2" key="1">
    <citation type="submission" date="2024-09" db="EMBL/GenBank/DDBJ databases">
        <authorList>
            <person name="Sun Q."/>
            <person name="Mori K."/>
        </authorList>
    </citation>
    <scope>NUCLEOTIDE SEQUENCE [LARGE SCALE GENOMIC DNA]</scope>
    <source>
        <strain evidence="1 2">JCM 3028</strain>
    </source>
</reference>
<evidence type="ECO:0000313" key="1">
    <source>
        <dbReference type="EMBL" id="MFB9675943.1"/>
    </source>
</evidence>
<gene>
    <name evidence="1" type="ORF">ACFFRH_10630</name>
</gene>
<organism evidence="1 2">
    <name type="scientific">Streptosporangium vulgare</name>
    <dbReference type="NCBI Taxonomy" id="46190"/>
    <lineage>
        <taxon>Bacteria</taxon>
        <taxon>Bacillati</taxon>
        <taxon>Actinomycetota</taxon>
        <taxon>Actinomycetes</taxon>
        <taxon>Streptosporangiales</taxon>
        <taxon>Streptosporangiaceae</taxon>
        <taxon>Streptosporangium</taxon>
    </lineage>
</organism>
<sequence length="118" mass="12835">MRKTDYWIALPMDAPIEGGVSGDTLMELYEEVEAAKHFILDAPPEAEIVVTYLYEVAGVPPTVLDTYKELRAQRDQVTARLGETAKEAVAALRAAGVSVRDSAALLELSKSRVDQLSA</sequence>
<comment type="caution">
    <text evidence="1">The sequence shown here is derived from an EMBL/GenBank/DDBJ whole genome shotgun (WGS) entry which is preliminary data.</text>
</comment>
<dbReference type="Proteomes" id="UP001589610">
    <property type="component" value="Unassembled WGS sequence"/>
</dbReference>
<dbReference type="RefSeq" id="WP_386155937.1">
    <property type="nucleotide sequence ID" value="NZ_JBHMBS010000004.1"/>
</dbReference>
<accession>A0ABV5TA33</accession>